<organism evidence="10 11">
    <name type="scientific">Patiria miniata</name>
    <name type="common">Bat star</name>
    <name type="synonym">Asterina miniata</name>
    <dbReference type="NCBI Taxonomy" id="46514"/>
    <lineage>
        <taxon>Eukaryota</taxon>
        <taxon>Metazoa</taxon>
        <taxon>Echinodermata</taxon>
        <taxon>Eleutherozoa</taxon>
        <taxon>Asterozoa</taxon>
        <taxon>Asteroidea</taxon>
        <taxon>Valvatacea</taxon>
        <taxon>Valvatida</taxon>
        <taxon>Asterinidae</taxon>
        <taxon>Patiria</taxon>
    </lineage>
</organism>
<sequence length="373" mass="41617">MTAIAMQYDTRQYSPQFEGFQPASPFHSIAPLYENITAGSNGSFALPQNGNYLGFMGGLSYRANGSSPGCGYPTGGVGGGCEGGVGEYEPTPGPWTHPIENSTPGPTFTLNFNHQGFAASNGPTPSSCAVQQGSEPGLRRDQMKPVDGVFPESKKQQPQPTLDCLHNTCQSNDRMSPPCFNCSDINNNNNNNNGCSNISNSSNSNNSGNISNNNHDGNTAESTSSSSGADTACRWMTTVESSPPSTGQSAPVHRPRKKRRPYTKYQTYELEREFLFNMYLTRDRRTHIARSLTLSERQVKIWFQNRRMKLKKMRAREDYDGRSQMMQHHPSHPPHLHHHHHHHQQHLHHLHHHHHPGTDMTVALHHHPHHQIL</sequence>
<dbReference type="SUPFAM" id="SSF46689">
    <property type="entry name" value="Homeodomain-like"/>
    <property type="match status" value="1"/>
</dbReference>
<dbReference type="OrthoDB" id="6159439at2759"/>
<proteinExistence type="inferred from homology"/>
<comment type="subcellular location">
    <subcellularLocation>
        <location evidence="1 6 7">Nucleus</location>
    </subcellularLocation>
</comment>
<dbReference type="PANTHER" id="PTHR45874">
    <property type="entry name" value="HOMEOBOX PROTEIN ABDOMINAL-B"/>
    <property type="match status" value="1"/>
</dbReference>
<dbReference type="SMART" id="SM00389">
    <property type="entry name" value="HOX"/>
    <property type="match status" value="1"/>
</dbReference>
<feature type="compositionally biased region" description="Basic residues" evidence="8">
    <location>
        <begin position="364"/>
        <end position="373"/>
    </location>
</feature>
<evidence type="ECO:0000259" key="9">
    <source>
        <dbReference type="PROSITE" id="PS50071"/>
    </source>
</evidence>
<evidence type="ECO:0000256" key="2">
    <source>
        <dbReference type="ARBA" id="ARBA00006317"/>
    </source>
</evidence>
<comment type="similarity">
    <text evidence="2">Belongs to the Abd-B homeobox family.</text>
</comment>
<feature type="region of interest" description="Disordered" evidence="8">
    <location>
        <begin position="121"/>
        <end position="162"/>
    </location>
</feature>
<dbReference type="Pfam" id="PF00046">
    <property type="entry name" value="Homeodomain"/>
    <property type="match status" value="1"/>
</dbReference>
<dbReference type="InterPro" id="IPR009057">
    <property type="entry name" value="Homeodomain-like_sf"/>
</dbReference>
<dbReference type="InterPro" id="IPR020479">
    <property type="entry name" value="HD_metazoa"/>
</dbReference>
<feature type="compositionally biased region" description="Polar residues" evidence="8">
    <location>
        <begin position="121"/>
        <end position="134"/>
    </location>
</feature>
<feature type="compositionally biased region" description="Basic residues" evidence="8">
    <location>
        <begin position="329"/>
        <end position="355"/>
    </location>
</feature>
<feature type="region of interest" description="Disordered" evidence="8">
    <location>
        <begin position="206"/>
        <end position="261"/>
    </location>
</feature>
<evidence type="ECO:0000256" key="5">
    <source>
        <dbReference type="ARBA" id="ARBA00023242"/>
    </source>
</evidence>
<evidence type="ECO:0000313" key="11">
    <source>
        <dbReference type="Proteomes" id="UP000887568"/>
    </source>
</evidence>
<dbReference type="AlphaFoldDB" id="A0A914BIM4"/>
<evidence type="ECO:0000256" key="7">
    <source>
        <dbReference type="RuleBase" id="RU000682"/>
    </source>
</evidence>
<keyword evidence="3 6" id="KW-0238">DNA-binding</keyword>
<dbReference type="GO" id="GO:0005634">
    <property type="term" value="C:nucleus"/>
    <property type="evidence" value="ECO:0007669"/>
    <property type="project" value="UniProtKB-SubCell"/>
</dbReference>
<dbReference type="OMA" id="CHTTTSA"/>
<evidence type="ECO:0000256" key="6">
    <source>
        <dbReference type="PROSITE-ProRule" id="PRU00108"/>
    </source>
</evidence>
<feature type="compositionally biased region" description="Low complexity" evidence="8">
    <location>
        <begin position="206"/>
        <end position="217"/>
    </location>
</feature>
<feature type="domain" description="Homeobox" evidence="9">
    <location>
        <begin position="253"/>
        <end position="313"/>
    </location>
</feature>
<dbReference type="GeneID" id="119744337"/>
<feature type="DNA-binding region" description="Homeobox" evidence="6">
    <location>
        <begin position="255"/>
        <end position="314"/>
    </location>
</feature>
<dbReference type="InterPro" id="IPR001356">
    <property type="entry name" value="HD"/>
</dbReference>
<dbReference type="PRINTS" id="PR00024">
    <property type="entry name" value="HOMEOBOX"/>
</dbReference>
<dbReference type="InterPro" id="IPR046333">
    <property type="entry name" value="HXA10/ABDB-like"/>
</dbReference>
<dbReference type="EnsemblMetazoa" id="XM_038220210.1">
    <property type="protein sequence ID" value="XP_038076138.1"/>
    <property type="gene ID" value="LOC119744337"/>
</dbReference>
<dbReference type="Proteomes" id="UP000887568">
    <property type="component" value="Unplaced"/>
</dbReference>
<evidence type="ECO:0000313" key="10">
    <source>
        <dbReference type="EnsemblMetazoa" id="XP_038076138.1"/>
    </source>
</evidence>
<keyword evidence="5 6" id="KW-0539">Nucleus</keyword>
<evidence type="ECO:0000256" key="1">
    <source>
        <dbReference type="ARBA" id="ARBA00004123"/>
    </source>
</evidence>
<evidence type="ECO:0000256" key="8">
    <source>
        <dbReference type="SAM" id="MobiDB-lite"/>
    </source>
</evidence>
<dbReference type="GO" id="GO:0000981">
    <property type="term" value="F:DNA-binding transcription factor activity, RNA polymerase II-specific"/>
    <property type="evidence" value="ECO:0007669"/>
    <property type="project" value="InterPro"/>
</dbReference>
<accession>A0A914BIM4</accession>
<dbReference type="RefSeq" id="XP_038076138.1">
    <property type="nucleotide sequence ID" value="XM_038220210.1"/>
</dbReference>
<dbReference type="PROSITE" id="PS50071">
    <property type="entry name" value="HOMEOBOX_2"/>
    <property type="match status" value="1"/>
</dbReference>
<protein>
    <recommendedName>
        <fullName evidence="9">Homeobox domain-containing protein</fullName>
    </recommendedName>
</protein>
<dbReference type="GO" id="GO:0003677">
    <property type="term" value="F:DNA binding"/>
    <property type="evidence" value="ECO:0007669"/>
    <property type="project" value="UniProtKB-UniRule"/>
</dbReference>
<reference evidence="10" key="1">
    <citation type="submission" date="2022-11" db="UniProtKB">
        <authorList>
            <consortium name="EnsemblMetazoa"/>
        </authorList>
    </citation>
    <scope>IDENTIFICATION</scope>
</reference>
<feature type="compositionally biased region" description="Polar residues" evidence="8">
    <location>
        <begin position="219"/>
        <end position="229"/>
    </location>
</feature>
<dbReference type="InterPro" id="IPR017970">
    <property type="entry name" value="Homeobox_CS"/>
</dbReference>
<feature type="region of interest" description="Disordered" evidence="8">
    <location>
        <begin position="323"/>
        <end position="373"/>
    </location>
</feature>
<dbReference type="CDD" id="cd00086">
    <property type="entry name" value="homeodomain"/>
    <property type="match status" value="1"/>
</dbReference>
<dbReference type="Gene3D" id="1.10.10.60">
    <property type="entry name" value="Homeodomain-like"/>
    <property type="match status" value="1"/>
</dbReference>
<feature type="compositionally biased region" description="Polar residues" evidence="8">
    <location>
        <begin position="238"/>
        <end position="249"/>
    </location>
</feature>
<keyword evidence="11" id="KW-1185">Reference proteome</keyword>
<evidence type="ECO:0000256" key="3">
    <source>
        <dbReference type="ARBA" id="ARBA00023125"/>
    </source>
</evidence>
<keyword evidence="4 6" id="KW-0371">Homeobox</keyword>
<name>A0A914BIM4_PATMI</name>
<dbReference type="PROSITE" id="PS00027">
    <property type="entry name" value="HOMEOBOX_1"/>
    <property type="match status" value="1"/>
</dbReference>
<evidence type="ECO:0000256" key="4">
    <source>
        <dbReference type="ARBA" id="ARBA00023155"/>
    </source>
</evidence>